<keyword evidence="3" id="KW-0808">Transferase</keyword>
<evidence type="ECO:0000256" key="7">
    <source>
        <dbReference type="ARBA" id="ARBA00047899"/>
    </source>
</evidence>
<evidence type="ECO:0000256" key="11">
    <source>
        <dbReference type="PIRSR" id="PIRSR630616-3"/>
    </source>
</evidence>
<feature type="compositionally biased region" description="Low complexity" evidence="13">
    <location>
        <begin position="70"/>
        <end position="93"/>
    </location>
</feature>
<dbReference type="InterPro" id="IPR011009">
    <property type="entry name" value="Kinase-like_dom_sf"/>
</dbReference>
<feature type="active site" description="Proton acceptor" evidence="9">
    <location>
        <position position="403"/>
    </location>
</feature>
<feature type="compositionally biased region" description="Low complexity" evidence="13">
    <location>
        <begin position="464"/>
        <end position="479"/>
    </location>
</feature>
<evidence type="ECO:0000313" key="15">
    <source>
        <dbReference type="EMBL" id="KAG9322970.1"/>
    </source>
</evidence>
<dbReference type="EC" id="2.7.11.1" evidence="1"/>
<dbReference type="EMBL" id="JAIFTL010000121">
    <property type="protein sequence ID" value="KAG9322970.1"/>
    <property type="molecule type" value="Genomic_DNA"/>
</dbReference>
<feature type="compositionally biased region" description="Polar residues" evidence="13">
    <location>
        <begin position="480"/>
        <end position="510"/>
    </location>
</feature>
<evidence type="ECO:0000256" key="1">
    <source>
        <dbReference type="ARBA" id="ARBA00012513"/>
    </source>
</evidence>
<evidence type="ECO:0000256" key="6">
    <source>
        <dbReference type="ARBA" id="ARBA00022840"/>
    </source>
</evidence>
<dbReference type="GO" id="GO:0004674">
    <property type="term" value="F:protein serine/threonine kinase activity"/>
    <property type="evidence" value="ECO:0007669"/>
    <property type="project" value="UniProtKB-KW"/>
</dbReference>
<dbReference type="Gene3D" id="1.10.510.10">
    <property type="entry name" value="Transferase(Phosphotransferase) domain 1"/>
    <property type="match status" value="2"/>
</dbReference>
<keyword evidence="5" id="KW-0418">Kinase</keyword>
<dbReference type="InterPro" id="IPR030616">
    <property type="entry name" value="Aur-like"/>
</dbReference>
<evidence type="ECO:0000256" key="9">
    <source>
        <dbReference type="PIRSR" id="PIRSR630616-1"/>
    </source>
</evidence>
<gene>
    <name evidence="15" type="ORF">KVV02_007250</name>
</gene>
<dbReference type="GO" id="GO:0005524">
    <property type="term" value="F:ATP binding"/>
    <property type="evidence" value="ECO:0007669"/>
    <property type="project" value="UniProtKB-UniRule"/>
</dbReference>
<reference evidence="15" key="1">
    <citation type="submission" date="2021-07" db="EMBL/GenBank/DDBJ databases">
        <title>Draft genome of Mortierella alpina, strain LL118, isolated from an aspen leaf litter sample.</title>
        <authorList>
            <person name="Yang S."/>
            <person name="Vinatzer B.A."/>
        </authorList>
    </citation>
    <scope>NUCLEOTIDE SEQUENCE</scope>
    <source>
        <strain evidence="15">LL118</strain>
    </source>
</reference>
<feature type="compositionally biased region" description="Polar residues" evidence="13">
    <location>
        <begin position="449"/>
        <end position="458"/>
    </location>
</feature>
<protein>
    <recommendedName>
        <fullName evidence="1">non-specific serine/threonine protein kinase</fullName>
        <ecNumber evidence="1">2.7.11.1</ecNumber>
    </recommendedName>
</protein>
<feature type="region of interest" description="Disordered" evidence="13">
    <location>
        <begin position="1"/>
        <end position="250"/>
    </location>
</feature>
<feature type="region of interest" description="Disordered" evidence="13">
    <location>
        <begin position="796"/>
        <end position="837"/>
    </location>
</feature>
<feature type="region of interest" description="Disordered" evidence="13">
    <location>
        <begin position="1031"/>
        <end position="1054"/>
    </location>
</feature>
<evidence type="ECO:0000256" key="8">
    <source>
        <dbReference type="ARBA" id="ARBA00048679"/>
    </source>
</evidence>
<dbReference type="SUPFAM" id="SSF56112">
    <property type="entry name" value="Protein kinase-like (PK-like)"/>
    <property type="match status" value="1"/>
</dbReference>
<comment type="catalytic activity">
    <reaction evidence="8">
        <text>L-seryl-[protein] + ATP = O-phospho-L-seryl-[protein] + ADP + H(+)</text>
        <dbReference type="Rhea" id="RHEA:17989"/>
        <dbReference type="Rhea" id="RHEA-COMP:9863"/>
        <dbReference type="Rhea" id="RHEA-COMP:11604"/>
        <dbReference type="ChEBI" id="CHEBI:15378"/>
        <dbReference type="ChEBI" id="CHEBI:29999"/>
        <dbReference type="ChEBI" id="CHEBI:30616"/>
        <dbReference type="ChEBI" id="CHEBI:83421"/>
        <dbReference type="ChEBI" id="CHEBI:456216"/>
        <dbReference type="EC" id="2.7.11.1"/>
    </reaction>
</comment>
<dbReference type="Gene3D" id="3.30.200.20">
    <property type="entry name" value="Phosphorylase Kinase, domain 1"/>
    <property type="match status" value="1"/>
</dbReference>
<dbReference type="PROSITE" id="PS00107">
    <property type="entry name" value="PROTEIN_KINASE_ATP"/>
    <property type="match status" value="1"/>
</dbReference>
<feature type="region of interest" description="Disordered" evidence="13">
    <location>
        <begin position="449"/>
        <end position="510"/>
    </location>
</feature>
<name>A0A9P8A411_MORAP</name>
<dbReference type="SMART" id="SM00220">
    <property type="entry name" value="S_TKc"/>
    <property type="match status" value="1"/>
</dbReference>
<feature type="compositionally biased region" description="Low complexity" evidence="13">
    <location>
        <begin position="862"/>
        <end position="899"/>
    </location>
</feature>
<feature type="compositionally biased region" description="Low complexity" evidence="13">
    <location>
        <begin position="563"/>
        <end position="582"/>
    </location>
</feature>
<feature type="compositionally biased region" description="Low complexity" evidence="13">
    <location>
        <begin position="183"/>
        <end position="197"/>
    </location>
</feature>
<feature type="compositionally biased region" description="Basic and acidic residues" evidence="13">
    <location>
        <begin position="136"/>
        <end position="154"/>
    </location>
</feature>
<feature type="region of interest" description="Disordered" evidence="13">
    <location>
        <begin position="755"/>
        <end position="775"/>
    </location>
</feature>
<feature type="compositionally biased region" description="Low complexity" evidence="13">
    <location>
        <begin position="207"/>
        <end position="224"/>
    </location>
</feature>
<keyword evidence="4 10" id="KW-0547">Nucleotide-binding</keyword>
<feature type="compositionally biased region" description="Polar residues" evidence="13">
    <location>
        <begin position="23"/>
        <end position="35"/>
    </location>
</feature>
<dbReference type="PANTHER" id="PTHR24350">
    <property type="entry name" value="SERINE/THREONINE-PROTEIN KINASE IAL-RELATED"/>
    <property type="match status" value="1"/>
</dbReference>
<evidence type="ECO:0000256" key="3">
    <source>
        <dbReference type="ARBA" id="ARBA00022679"/>
    </source>
</evidence>
<comment type="catalytic activity">
    <reaction evidence="7">
        <text>L-threonyl-[protein] + ATP = O-phospho-L-threonyl-[protein] + ADP + H(+)</text>
        <dbReference type="Rhea" id="RHEA:46608"/>
        <dbReference type="Rhea" id="RHEA-COMP:11060"/>
        <dbReference type="Rhea" id="RHEA-COMP:11605"/>
        <dbReference type="ChEBI" id="CHEBI:15378"/>
        <dbReference type="ChEBI" id="CHEBI:30013"/>
        <dbReference type="ChEBI" id="CHEBI:30616"/>
        <dbReference type="ChEBI" id="CHEBI:61977"/>
        <dbReference type="ChEBI" id="CHEBI:456216"/>
        <dbReference type="EC" id="2.7.11.1"/>
    </reaction>
</comment>
<dbReference type="InterPro" id="IPR017441">
    <property type="entry name" value="Protein_kinase_ATP_BS"/>
</dbReference>
<dbReference type="AlphaFoldDB" id="A0A9P8A411"/>
<dbReference type="Proteomes" id="UP000717515">
    <property type="component" value="Unassembled WGS sequence"/>
</dbReference>
<feature type="region of interest" description="Disordered" evidence="13">
    <location>
        <begin position="849"/>
        <end position="899"/>
    </location>
</feature>
<feature type="region of interest" description="Disordered" evidence="13">
    <location>
        <begin position="933"/>
        <end position="962"/>
    </location>
</feature>
<evidence type="ECO:0000256" key="4">
    <source>
        <dbReference type="ARBA" id="ARBA00022741"/>
    </source>
</evidence>
<dbReference type="PROSITE" id="PS00108">
    <property type="entry name" value="PROTEIN_KINASE_ST"/>
    <property type="match status" value="1"/>
</dbReference>
<feature type="domain" description="Protein kinase" evidence="14">
    <location>
        <begin position="272"/>
        <end position="669"/>
    </location>
</feature>
<feature type="compositionally biased region" description="Low complexity" evidence="13">
    <location>
        <begin position="112"/>
        <end position="127"/>
    </location>
</feature>
<feature type="compositionally biased region" description="Polar residues" evidence="13">
    <location>
        <begin position="755"/>
        <end position="768"/>
    </location>
</feature>
<feature type="compositionally biased region" description="Low complexity" evidence="13">
    <location>
        <begin position="940"/>
        <end position="962"/>
    </location>
</feature>
<dbReference type="CDD" id="cd14008">
    <property type="entry name" value="STKc_LKB1_CaMKK"/>
    <property type="match status" value="1"/>
</dbReference>
<evidence type="ECO:0000256" key="10">
    <source>
        <dbReference type="PIRSR" id="PIRSR630616-2"/>
    </source>
</evidence>
<accession>A0A9P8A411</accession>
<sequence length="1054" mass="116698">MPSRPDQGLRQQHNQHLHQQQQPTMHMSESHSGQLSIPWLKQPDLRAARRASSSAISNNSTTDIEENISDQDSFQDASSSPSPSNQSSRTASPGAGTTPSGTPLPSRRKSRTSGLRLSLKSLRSSKSQPHAVSADSPDRTGLRKSIEEARRSSMEKWLPLDQHHPFEGRTSFENMDSRRRDPFPTSSSTPQFSASAPKPSSRFSFIHSPVPTSPSTSRPSHQRSNTTPMHAHGFGTSPGRSVTSPSPQPVKETHTMMKDYDPMTGNKMINKYMVVRELGRGVHGKVKLCRDTVTNELCAIKIVDKTTRRRLGRSQLSNEQKIRREIAIMKKCIHPNVVRLIEVIDDPNARKIYLVLEYMEGGEVRWKDTEDKPILPLQDARSIFRDVVLGLEYLHMQGIIHRDIKPANLLLSIEGGVKISDFGVSHFSEKNSLERDLENTPIVAKGFQVPQTSQNNGDHSGFRSGSPSSPISSPPLSKSAGANNSMQHTDPVSPHQQRQMSITAQQQQQWGDDLELAKTAGSPAFFAPELCYASEYPPTLSPAVSSASQTSFIVSPPTPRSTPPSLAGALSSNSNGASQQSSRPPITKAIDIWALGVTLYCFVYGRCPFIADTEFELFNIIPRKEPNLMDSVPGRDFVDPGLKDLLSRLLEKNVYKRITLKEVKEHPWVTEDLADPVRWRIETDPSNYQRVHVTEDEVKGAVTIMDKIKNRIRKLSVSLSNFTINRRRSKSISSTYTPDSPTTEQMPIPILRSPNTAVLHSNPHTQAPLTALPNPLSLPERFQHYHSYNAPGPIFGASGRLERPNSVCSNTSSIEEADEGDEPSGQGGSGSSAHNSTSYMGRRRLFQSTAPQHHHPHHPHYQYHPQQQQQQLPSQQHPQYLSNHQNQHQQQQQHQYQYQQYHPHEHPTGYQHRPPSITALPTAIPNSIQTRRAYSDDQLDQQATSSSLSSSSSSHQSRTTATAAVPVTSLFGTSAGNSRLALNGQSALSKSWVYSPTELSPLSPVLHEQNEVRGFRDGSKGSTPMRMFAARGSLSGESRISSSSSSMLPPSKGL</sequence>
<dbReference type="InterPro" id="IPR008271">
    <property type="entry name" value="Ser/Thr_kinase_AS"/>
</dbReference>
<evidence type="ECO:0000256" key="5">
    <source>
        <dbReference type="ARBA" id="ARBA00022777"/>
    </source>
</evidence>
<proteinExistence type="predicted"/>
<feature type="compositionally biased region" description="Low complexity" evidence="13">
    <location>
        <begin position="11"/>
        <end position="22"/>
    </location>
</feature>
<feature type="cross-link" description="Glycyl lysine isopeptide (Lys-Gly) (interchain with G-Cter in SUMO2)" evidence="11">
    <location>
        <position position="405"/>
    </location>
</feature>
<feature type="compositionally biased region" description="Basic residues" evidence="13">
    <location>
        <begin position="852"/>
        <end position="861"/>
    </location>
</feature>
<evidence type="ECO:0000256" key="13">
    <source>
        <dbReference type="SAM" id="MobiDB-lite"/>
    </source>
</evidence>
<evidence type="ECO:0000259" key="14">
    <source>
        <dbReference type="PROSITE" id="PS50011"/>
    </source>
</evidence>
<feature type="binding site" evidence="10">
    <location>
        <position position="421"/>
    </location>
    <ligand>
        <name>ATP</name>
        <dbReference type="ChEBI" id="CHEBI:30616"/>
    </ligand>
</feature>
<dbReference type="FunFam" id="3.30.200.20:FF:000206">
    <property type="entry name" value="Serine/threonine-protein kinase Ssp1"/>
    <property type="match status" value="1"/>
</dbReference>
<feature type="region of interest" description="Disordered" evidence="13">
    <location>
        <begin position="551"/>
        <end position="583"/>
    </location>
</feature>
<organism evidence="15 16">
    <name type="scientific">Mortierella alpina</name>
    <name type="common">Oleaginous fungus</name>
    <name type="synonym">Mortierella renispora</name>
    <dbReference type="NCBI Taxonomy" id="64518"/>
    <lineage>
        <taxon>Eukaryota</taxon>
        <taxon>Fungi</taxon>
        <taxon>Fungi incertae sedis</taxon>
        <taxon>Mucoromycota</taxon>
        <taxon>Mortierellomycotina</taxon>
        <taxon>Mortierellomycetes</taxon>
        <taxon>Mortierellales</taxon>
        <taxon>Mortierellaceae</taxon>
        <taxon>Mortierella</taxon>
    </lineage>
</organism>
<keyword evidence="6 10" id="KW-0067">ATP-binding</keyword>
<comment type="caution">
    <text evidence="15">The sequence shown here is derived from an EMBL/GenBank/DDBJ whole genome shotgun (WGS) entry which is preliminary data.</text>
</comment>
<evidence type="ECO:0000256" key="2">
    <source>
        <dbReference type="ARBA" id="ARBA00022527"/>
    </source>
</evidence>
<dbReference type="PROSITE" id="PS50011">
    <property type="entry name" value="PROTEIN_KINASE_DOM"/>
    <property type="match status" value="1"/>
</dbReference>
<dbReference type="InterPro" id="IPR000719">
    <property type="entry name" value="Prot_kinase_dom"/>
</dbReference>
<keyword evidence="2" id="KW-0723">Serine/threonine-protein kinase</keyword>
<dbReference type="Pfam" id="PF00069">
    <property type="entry name" value="Pkinase"/>
    <property type="match status" value="2"/>
</dbReference>
<evidence type="ECO:0000256" key="12">
    <source>
        <dbReference type="PROSITE-ProRule" id="PRU10141"/>
    </source>
</evidence>
<evidence type="ECO:0000313" key="16">
    <source>
        <dbReference type="Proteomes" id="UP000717515"/>
    </source>
</evidence>
<feature type="binding site" evidence="10 12">
    <location>
        <position position="301"/>
    </location>
    <ligand>
        <name>ATP</name>
        <dbReference type="ChEBI" id="CHEBI:30616"/>
    </ligand>
</feature>